<dbReference type="AlphaFoldDB" id="A0A3G6NHN6"/>
<evidence type="ECO:0000313" key="2">
    <source>
        <dbReference type="EMBL" id="AZA49556.1"/>
    </source>
</evidence>
<dbReference type="PROSITE" id="PS51257">
    <property type="entry name" value="PROKAR_LIPOPROTEIN"/>
    <property type="match status" value="1"/>
</dbReference>
<reference evidence="3" key="1">
    <citation type="submission" date="2018-11" db="EMBL/GenBank/DDBJ databases">
        <title>Proposal to divide the Flavobacteriaceae and reorganize its genera based on Amino Acid Identity values calculated from whole genome sequences.</title>
        <authorList>
            <person name="Nicholson A.C."/>
            <person name="Gulvik C.A."/>
            <person name="Whitney A.M."/>
            <person name="Humrighouse B.W."/>
            <person name="Bell M."/>
            <person name="Holmes B."/>
            <person name="Steigerwalt A.G."/>
            <person name="Villarma A."/>
            <person name="Sheth M."/>
            <person name="Batra D."/>
            <person name="Pryor J."/>
            <person name="Bernardet J.-F."/>
            <person name="Hugo C."/>
            <person name="Kampfer P."/>
            <person name="Newman J."/>
            <person name="McQuiston J.R."/>
        </authorList>
    </citation>
    <scope>NUCLEOTIDE SEQUENCE [LARGE SCALE GENOMIC DNA]</scope>
    <source>
        <strain evidence="3">G0188</strain>
    </source>
</reference>
<evidence type="ECO:0000256" key="1">
    <source>
        <dbReference type="SAM" id="SignalP"/>
    </source>
</evidence>
<keyword evidence="3" id="KW-1185">Reference proteome</keyword>
<name>A0A3G6NHN6_CHRCU</name>
<organism evidence="2 3">
    <name type="scientific">Chryseobacterium carnipullorum</name>
    <dbReference type="NCBI Taxonomy" id="1124835"/>
    <lineage>
        <taxon>Bacteria</taxon>
        <taxon>Pseudomonadati</taxon>
        <taxon>Bacteroidota</taxon>
        <taxon>Flavobacteriia</taxon>
        <taxon>Flavobacteriales</taxon>
        <taxon>Weeksellaceae</taxon>
        <taxon>Chryseobacterium group</taxon>
        <taxon>Chryseobacterium</taxon>
    </lineage>
</organism>
<dbReference type="EMBL" id="CP033920">
    <property type="protein sequence ID" value="AZA49556.1"/>
    <property type="molecule type" value="Genomic_DNA"/>
</dbReference>
<dbReference type="RefSeq" id="WP_123879890.1">
    <property type="nucleotide sequence ID" value="NZ_CP033920.1"/>
</dbReference>
<feature type="chain" id="PRO_5018267297" evidence="1">
    <location>
        <begin position="21"/>
        <end position="140"/>
    </location>
</feature>
<feature type="signal peptide" evidence="1">
    <location>
        <begin position="1"/>
        <end position="20"/>
    </location>
</feature>
<evidence type="ECO:0000313" key="3">
    <source>
        <dbReference type="Proteomes" id="UP000273270"/>
    </source>
</evidence>
<proteinExistence type="predicted"/>
<gene>
    <name evidence="2" type="ORF">EG346_15835</name>
</gene>
<dbReference type="Proteomes" id="UP000273270">
    <property type="component" value="Chromosome"/>
</dbReference>
<keyword evidence="1" id="KW-0732">Signal</keyword>
<sequence>MKKLLMISAFALALATSCQNESSNDDFVNTPIGNVETTSKKPLKYVSQSEVYDKGVRLVEEKGGYAEIVANTILHPETSRRASVQCSFNDQENGTIVVLTQVSGDGQGSTYWISYVHSDGSISTYPNPGYSCSTFSGWYP</sequence>
<dbReference type="KEGG" id="ccau:EG346_15835"/>
<protein>
    <submittedName>
        <fullName evidence="2">Uncharacterized protein</fullName>
    </submittedName>
</protein>
<accession>A0A3G6NHN6</accession>